<keyword evidence="3" id="KW-1185">Reference proteome</keyword>
<gene>
    <name evidence="2" type="ORF">I3J27_34665</name>
</gene>
<dbReference type="EMBL" id="CP089391">
    <property type="protein sequence ID" value="WBL78048.1"/>
    <property type="molecule type" value="Genomic_DNA"/>
</dbReference>
<protein>
    <recommendedName>
        <fullName evidence="4">Transposase</fullName>
    </recommendedName>
</protein>
<name>A0ABY7MKF9_9BRAD</name>
<evidence type="ECO:0000256" key="1">
    <source>
        <dbReference type="SAM" id="MobiDB-lite"/>
    </source>
</evidence>
<evidence type="ECO:0000313" key="3">
    <source>
        <dbReference type="Proteomes" id="UP001179614"/>
    </source>
</evidence>
<reference evidence="2" key="1">
    <citation type="submission" date="2021-12" db="EMBL/GenBank/DDBJ databases">
        <title>Bradyrhizobium xenonodulans sp. nov.</title>
        <authorList>
            <person name="Claassens R."/>
            <person name="Venter S.N."/>
            <person name="Beukes C.W."/>
            <person name="Stepkowski T."/>
            <person name="Steenkamp E.T."/>
        </authorList>
    </citation>
    <scope>NUCLEOTIDE SEQUENCE</scope>
    <source>
        <strain evidence="2">14AB</strain>
    </source>
</reference>
<organism evidence="2 3">
    <name type="scientific">Bradyrhizobium xenonodulans</name>
    <dbReference type="NCBI Taxonomy" id="2736875"/>
    <lineage>
        <taxon>Bacteria</taxon>
        <taxon>Pseudomonadati</taxon>
        <taxon>Pseudomonadota</taxon>
        <taxon>Alphaproteobacteria</taxon>
        <taxon>Hyphomicrobiales</taxon>
        <taxon>Nitrobacteraceae</taxon>
        <taxon>Bradyrhizobium</taxon>
    </lineage>
</organism>
<evidence type="ECO:0008006" key="4">
    <source>
        <dbReference type="Google" id="ProtNLM"/>
    </source>
</evidence>
<dbReference type="RefSeq" id="WP_270163331.1">
    <property type="nucleotide sequence ID" value="NZ_CP089391.1"/>
</dbReference>
<proteinExistence type="predicted"/>
<accession>A0ABY7MKF9</accession>
<feature type="region of interest" description="Disordered" evidence="1">
    <location>
        <begin position="123"/>
        <end position="150"/>
    </location>
</feature>
<sequence>MPIEAQTYVALGARPKISPEAARSVAKRLRLPRSLSDNSKALVSVDLAEVRHTPCPRGGRRAGDIVPLVENIEASQTEIVQLDARAAGYGADFERKRERAERLMVEVLQATAKTMPLERRQRGLRTRQRLYGPVTELAPRSTATDRPHVD</sequence>
<evidence type="ECO:0000313" key="2">
    <source>
        <dbReference type="EMBL" id="WBL78048.1"/>
    </source>
</evidence>
<dbReference type="Proteomes" id="UP001179614">
    <property type="component" value="Chromosome"/>
</dbReference>